<comment type="caution">
    <text evidence="4">The sequence shown here is derived from an EMBL/GenBank/DDBJ whole genome shotgun (WGS) entry which is preliminary data.</text>
</comment>
<keyword evidence="2 4" id="KW-0808">Transferase</keyword>
<dbReference type="PANTHER" id="PTHR43861">
    <property type="entry name" value="TRANS-ACONITATE 2-METHYLTRANSFERASE-RELATED"/>
    <property type="match status" value="1"/>
</dbReference>
<accession>A0A7X8SJX7</accession>
<dbReference type="Proteomes" id="UP000585050">
    <property type="component" value="Unassembled WGS sequence"/>
</dbReference>
<keyword evidence="5" id="KW-1185">Reference proteome</keyword>
<feature type="domain" description="Methyltransferase" evidence="3">
    <location>
        <begin position="41"/>
        <end position="129"/>
    </location>
</feature>
<keyword evidence="1 4" id="KW-0489">Methyltransferase</keyword>
<evidence type="ECO:0000313" key="4">
    <source>
        <dbReference type="EMBL" id="NLR91493.1"/>
    </source>
</evidence>
<dbReference type="AlphaFoldDB" id="A0A7X8SJX7"/>
<dbReference type="GO" id="GO:0008168">
    <property type="term" value="F:methyltransferase activity"/>
    <property type="evidence" value="ECO:0007669"/>
    <property type="project" value="UniProtKB-KW"/>
</dbReference>
<protein>
    <submittedName>
        <fullName evidence="4">Class I SAM-dependent methyltransferase</fullName>
    </submittedName>
</protein>
<evidence type="ECO:0000313" key="5">
    <source>
        <dbReference type="Proteomes" id="UP000585050"/>
    </source>
</evidence>
<dbReference type="PANTHER" id="PTHR43861:SF1">
    <property type="entry name" value="TRANS-ACONITATE 2-METHYLTRANSFERASE"/>
    <property type="match status" value="1"/>
</dbReference>
<organism evidence="4 5">
    <name type="scientific">Flammeovirga agarivorans</name>
    <dbReference type="NCBI Taxonomy" id="2726742"/>
    <lineage>
        <taxon>Bacteria</taxon>
        <taxon>Pseudomonadati</taxon>
        <taxon>Bacteroidota</taxon>
        <taxon>Cytophagia</taxon>
        <taxon>Cytophagales</taxon>
        <taxon>Flammeovirgaceae</taxon>
        <taxon>Flammeovirga</taxon>
    </lineage>
</organism>
<sequence length="189" mass="21803">MKGEYYKTKESVDEYIQKAKDVNGKALIDQLITYLQPTSSVLEIGSGPGTDWEILSATYQVTGSDFSKEFIQRLAKKFPNGTFLHLDASTLLTAQKFDAIYSNKVLHHLTDEELQHSIHRQFDLLNDKGIICHSFWKGEETEYFKGLLVNCHTKESLNKFFGQQFELIFLEEYSEFEEKDSLLLIGMKK</sequence>
<dbReference type="SUPFAM" id="SSF53335">
    <property type="entry name" value="S-adenosyl-L-methionine-dependent methyltransferases"/>
    <property type="match status" value="1"/>
</dbReference>
<reference evidence="4 5" key="1">
    <citation type="submission" date="2020-04" db="EMBL/GenBank/DDBJ databases">
        <title>Flammeovirga sp. SR4, a novel species isolated from seawater.</title>
        <authorList>
            <person name="Wang X."/>
        </authorList>
    </citation>
    <scope>NUCLEOTIDE SEQUENCE [LARGE SCALE GENOMIC DNA]</scope>
    <source>
        <strain evidence="4 5">SR4</strain>
    </source>
</reference>
<dbReference type="EMBL" id="JABAIL010000003">
    <property type="protein sequence ID" value="NLR91493.1"/>
    <property type="molecule type" value="Genomic_DNA"/>
</dbReference>
<dbReference type="Pfam" id="PF13649">
    <property type="entry name" value="Methyltransf_25"/>
    <property type="match status" value="1"/>
</dbReference>
<dbReference type="RefSeq" id="WP_168882213.1">
    <property type="nucleotide sequence ID" value="NZ_JABAIL010000003.1"/>
</dbReference>
<name>A0A7X8SJX7_9BACT</name>
<dbReference type="GO" id="GO:0032259">
    <property type="term" value="P:methylation"/>
    <property type="evidence" value="ECO:0007669"/>
    <property type="project" value="UniProtKB-KW"/>
</dbReference>
<evidence type="ECO:0000256" key="2">
    <source>
        <dbReference type="ARBA" id="ARBA00022679"/>
    </source>
</evidence>
<dbReference type="InterPro" id="IPR041698">
    <property type="entry name" value="Methyltransf_25"/>
</dbReference>
<dbReference type="Gene3D" id="3.40.50.150">
    <property type="entry name" value="Vaccinia Virus protein VP39"/>
    <property type="match status" value="1"/>
</dbReference>
<evidence type="ECO:0000256" key="1">
    <source>
        <dbReference type="ARBA" id="ARBA00022603"/>
    </source>
</evidence>
<evidence type="ECO:0000259" key="3">
    <source>
        <dbReference type="Pfam" id="PF13649"/>
    </source>
</evidence>
<dbReference type="InterPro" id="IPR029063">
    <property type="entry name" value="SAM-dependent_MTases_sf"/>
</dbReference>
<dbReference type="CDD" id="cd02440">
    <property type="entry name" value="AdoMet_MTases"/>
    <property type="match status" value="1"/>
</dbReference>
<gene>
    <name evidence="4" type="ORF">HGP29_09765</name>
</gene>
<proteinExistence type="predicted"/>